<dbReference type="Pfam" id="PF25954">
    <property type="entry name" value="Beta-barrel_RND_2"/>
    <property type="match status" value="1"/>
</dbReference>
<dbReference type="SUPFAM" id="SSF111369">
    <property type="entry name" value="HlyD-like secretion proteins"/>
    <property type="match status" value="1"/>
</dbReference>
<dbReference type="Gene3D" id="2.40.30.170">
    <property type="match status" value="1"/>
</dbReference>
<dbReference type="InterPro" id="IPR058792">
    <property type="entry name" value="Beta-barrel_RND_2"/>
</dbReference>
<dbReference type="Pfam" id="PF25973">
    <property type="entry name" value="BSH_CzcB"/>
    <property type="match status" value="1"/>
</dbReference>
<keyword evidence="2" id="KW-0813">Transport</keyword>
<dbReference type="PROSITE" id="PS51257">
    <property type="entry name" value="PROKAR_LIPOPROTEIN"/>
    <property type="match status" value="1"/>
</dbReference>
<dbReference type="EMBL" id="CP139960">
    <property type="protein sequence ID" value="WQD39590.1"/>
    <property type="molecule type" value="Genomic_DNA"/>
</dbReference>
<dbReference type="InterPro" id="IPR051909">
    <property type="entry name" value="MFP_Cation_Efflux"/>
</dbReference>
<sequence>MKRIFTIGITIALLAGCREKKAVPVEQQFCLDKELKSKISIEEAKAEPVATGVHLMGSVEANADKQVTYSSLTNGVVNNVFFSLGDKVQKGQVLAEVKSVELNSLQSESGNILQQIRIAERKLETLKDLYADGMSSGRELQEAQSELEILKSEQRRTGANMSLYNASTSKGVFQVKAPSSGVITSKNIAPGTQLNSESESLFTVSNLDEVWVMANIYTSNIAEIKEGMPVEITTLSYPGQTFRGKVSVLSQVMDNDSKVLQARIVMPNKDLLLKPGMMVDITALKNETTMQVCLPEASLVFDNNEYYVLIYKEDCSIEVRKIKTGSRNHNKIYIPEGIVPGEKIITRNHLLIYQALQSF</sequence>
<dbReference type="InterPro" id="IPR058647">
    <property type="entry name" value="BSH_CzcB-like"/>
</dbReference>
<proteinExistence type="inferred from homology"/>
<evidence type="ECO:0000313" key="7">
    <source>
        <dbReference type="Proteomes" id="UP001325680"/>
    </source>
</evidence>
<evidence type="ECO:0000259" key="5">
    <source>
        <dbReference type="Pfam" id="PF25973"/>
    </source>
</evidence>
<dbReference type="Gene3D" id="2.40.50.100">
    <property type="match status" value="1"/>
</dbReference>
<evidence type="ECO:0000256" key="3">
    <source>
        <dbReference type="SAM" id="Coils"/>
    </source>
</evidence>
<dbReference type="InterPro" id="IPR006143">
    <property type="entry name" value="RND_pump_MFP"/>
</dbReference>
<feature type="coiled-coil region" evidence="3">
    <location>
        <begin position="102"/>
        <end position="160"/>
    </location>
</feature>
<dbReference type="PANTHER" id="PTHR30097">
    <property type="entry name" value="CATION EFFLUX SYSTEM PROTEIN CUSB"/>
    <property type="match status" value="1"/>
</dbReference>
<comment type="similarity">
    <text evidence="1">Belongs to the membrane fusion protein (MFP) (TC 8.A.1) family.</text>
</comment>
<dbReference type="Gene3D" id="1.10.287.470">
    <property type="entry name" value="Helix hairpin bin"/>
    <property type="match status" value="1"/>
</dbReference>
<name>A0ABZ0W8I4_9BACT</name>
<evidence type="ECO:0000256" key="1">
    <source>
        <dbReference type="ARBA" id="ARBA00009477"/>
    </source>
</evidence>
<dbReference type="RefSeq" id="WP_114789022.1">
    <property type="nucleotide sequence ID" value="NZ_CP139960.1"/>
</dbReference>
<accession>A0ABZ0W8I4</accession>
<keyword evidence="7" id="KW-1185">Reference proteome</keyword>
<dbReference type="NCBIfam" id="TIGR01730">
    <property type="entry name" value="RND_mfp"/>
    <property type="match status" value="1"/>
</dbReference>
<feature type="domain" description="CusB-like beta-barrel" evidence="4">
    <location>
        <begin position="209"/>
        <end position="282"/>
    </location>
</feature>
<dbReference type="Gene3D" id="2.40.420.20">
    <property type="match status" value="1"/>
</dbReference>
<evidence type="ECO:0000259" key="4">
    <source>
        <dbReference type="Pfam" id="PF25954"/>
    </source>
</evidence>
<organism evidence="6 7">
    <name type="scientific">Niabella yanshanensis</name>
    <dbReference type="NCBI Taxonomy" id="577386"/>
    <lineage>
        <taxon>Bacteria</taxon>
        <taxon>Pseudomonadati</taxon>
        <taxon>Bacteroidota</taxon>
        <taxon>Chitinophagia</taxon>
        <taxon>Chitinophagales</taxon>
        <taxon>Chitinophagaceae</taxon>
        <taxon>Niabella</taxon>
    </lineage>
</organism>
<dbReference type="PANTHER" id="PTHR30097:SF4">
    <property type="entry name" value="SLR6042 PROTEIN"/>
    <property type="match status" value="1"/>
</dbReference>
<protein>
    <submittedName>
        <fullName evidence="6">Efflux RND transporter periplasmic adaptor subunit</fullName>
    </submittedName>
</protein>
<dbReference type="Proteomes" id="UP001325680">
    <property type="component" value="Chromosome"/>
</dbReference>
<keyword evidence="3" id="KW-0175">Coiled coil</keyword>
<gene>
    <name evidence="6" type="ORF">U0035_05445</name>
</gene>
<evidence type="ECO:0000313" key="6">
    <source>
        <dbReference type="EMBL" id="WQD39590.1"/>
    </source>
</evidence>
<evidence type="ECO:0000256" key="2">
    <source>
        <dbReference type="ARBA" id="ARBA00022448"/>
    </source>
</evidence>
<reference evidence="6 7" key="1">
    <citation type="submission" date="2023-12" db="EMBL/GenBank/DDBJ databases">
        <title>Genome sequencing and assembly of bacterial species from a model synthetic community.</title>
        <authorList>
            <person name="Hogle S.L."/>
        </authorList>
    </citation>
    <scope>NUCLEOTIDE SEQUENCE [LARGE SCALE GENOMIC DNA]</scope>
    <source>
        <strain evidence="6 7">HAMBI_3031</strain>
    </source>
</reference>
<feature type="domain" description="CzcB-like barrel-sandwich hybrid" evidence="5">
    <location>
        <begin position="73"/>
        <end position="206"/>
    </location>
</feature>